<gene>
    <name evidence="2" type="ORF">Raf01_83070</name>
</gene>
<evidence type="ECO:0000256" key="1">
    <source>
        <dbReference type="SAM" id="MobiDB-lite"/>
    </source>
</evidence>
<name>A0A8J3R2F3_9ACTN</name>
<feature type="region of interest" description="Disordered" evidence="1">
    <location>
        <begin position="165"/>
        <end position="186"/>
    </location>
</feature>
<feature type="compositionally biased region" description="Low complexity" evidence="1">
    <location>
        <begin position="165"/>
        <end position="177"/>
    </location>
</feature>
<accession>A0A8J3R2F3</accession>
<reference evidence="2" key="1">
    <citation type="submission" date="2021-01" db="EMBL/GenBank/DDBJ databases">
        <title>Whole genome shotgun sequence of Rugosimonospora africana NBRC 104875.</title>
        <authorList>
            <person name="Komaki H."/>
            <person name="Tamura T."/>
        </authorList>
    </citation>
    <scope>NUCLEOTIDE SEQUENCE</scope>
    <source>
        <strain evidence="2">NBRC 104875</strain>
    </source>
</reference>
<evidence type="ECO:0000313" key="3">
    <source>
        <dbReference type="Proteomes" id="UP000642748"/>
    </source>
</evidence>
<protein>
    <recommendedName>
        <fullName evidence="4">2-polyprenyl-6-methoxyphenol hydroxylase</fullName>
    </recommendedName>
</protein>
<dbReference type="PANTHER" id="PTHR43422">
    <property type="entry name" value="THIAMINE THIAZOLE SYNTHASE"/>
    <property type="match status" value="1"/>
</dbReference>
<sequence length="477" mass="50911">MSAPPPRHAVVIGGSLAGMCVARALADSVDRVTVVERDRFPDSPTVRKGVPQAHHLHVLVTAGQRALEQLFPGIIDELHGAGAVPVAAPTDILYLTATGWRQRFPATHRLVGASRELIDWTVHKRLSTDERIRFLPGHDAVGLCSAGSGADGAAVTGVRLRARGAGDTTAAGAPADETAARDGTEELPADLVVDASGRGSRAPDWLAALGYPRPAETRIDAGLGYASRRYILPDGAAGDWKNILILPDPPKSGRGAVLYPIEGDRWMLTLGGLGDDKPPTDDEGFLEFVRGLRSPVLYDAIKDARPDSPVHGFLQTSNHRRHYESMRTWPRGFVVVGDAICAFNPVYGHGMSVAARTAIALAEHLRTRPSGAPGFDQDTQAVASRCADAAWLVATGADSRIPGATSTRPGLRDRFSHRYLSRAADVANRDPHVAKVLTDVMHLIAPPTALLRPGVMARVARGRPGPQLWEPPRPETA</sequence>
<dbReference type="AlphaFoldDB" id="A0A8J3R2F3"/>
<dbReference type="InterPro" id="IPR036188">
    <property type="entry name" value="FAD/NAD-bd_sf"/>
</dbReference>
<evidence type="ECO:0008006" key="4">
    <source>
        <dbReference type="Google" id="ProtNLM"/>
    </source>
</evidence>
<keyword evidence="3" id="KW-1185">Reference proteome</keyword>
<dbReference type="SUPFAM" id="SSF51905">
    <property type="entry name" value="FAD/NAD(P)-binding domain"/>
    <property type="match status" value="1"/>
</dbReference>
<dbReference type="PANTHER" id="PTHR43422:SF3">
    <property type="entry name" value="THIAMINE THIAZOLE SYNTHASE"/>
    <property type="match status" value="1"/>
</dbReference>
<proteinExistence type="predicted"/>
<dbReference type="Gene3D" id="3.50.50.60">
    <property type="entry name" value="FAD/NAD(P)-binding domain"/>
    <property type="match status" value="2"/>
</dbReference>
<dbReference type="EMBL" id="BONZ01000089">
    <property type="protein sequence ID" value="GIH20135.1"/>
    <property type="molecule type" value="Genomic_DNA"/>
</dbReference>
<organism evidence="2 3">
    <name type="scientific">Rugosimonospora africana</name>
    <dbReference type="NCBI Taxonomy" id="556532"/>
    <lineage>
        <taxon>Bacteria</taxon>
        <taxon>Bacillati</taxon>
        <taxon>Actinomycetota</taxon>
        <taxon>Actinomycetes</taxon>
        <taxon>Micromonosporales</taxon>
        <taxon>Micromonosporaceae</taxon>
        <taxon>Rugosimonospora</taxon>
    </lineage>
</organism>
<evidence type="ECO:0000313" key="2">
    <source>
        <dbReference type="EMBL" id="GIH20135.1"/>
    </source>
</evidence>
<dbReference type="RefSeq" id="WP_203923571.1">
    <property type="nucleotide sequence ID" value="NZ_BONZ01000089.1"/>
</dbReference>
<dbReference type="Proteomes" id="UP000642748">
    <property type="component" value="Unassembled WGS sequence"/>
</dbReference>
<comment type="caution">
    <text evidence="2">The sequence shown here is derived from an EMBL/GenBank/DDBJ whole genome shotgun (WGS) entry which is preliminary data.</text>
</comment>